<organism evidence="2 3">
    <name type="scientific">Brachionus plicatilis</name>
    <name type="common">Marine rotifer</name>
    <name type="synonym">Brachionus muelleri</name>
    <dbReference type="NCBI Taxonomy" id="10195"/>
    <lineage>
        <taxon>Eukaryota</taxon>
        <taxon>Metazoa</taxon>
        <taxon>Spiralia</taxon>
        <taxon>Gnathifera</taxon>
        <taxon>Rotifera</taxon>
        <taxon>Eurotatoria</taxon>
        <taxon>Monogononta</taxon>
        <taxon>Pseudotrocha</taxon>
        <taxon>Ploima</taxon>
        <taxon>Brachionidae</taxon>
        <taxon>Brachionus</taxon>
    </lineage>
</organism>
<feature type="transmembrane region" description="Helical" evidence="1">
    <location>
        <begin position="286"/>
        <end position="308"/>
    </location>
</feature>
<proteinExistence type="predicted"/>
<keyword evidence="1" id="KW-0472">Membrane</keyword>
<dbReference type="AlphaFoldDB" id="A0A3M7RXZ8"/>
<evidence type="ECO:0000313" key="3">
    <source>
        <dbReference type="Proteomes" id="UP000276133"/>
    </source>
</evidence>
<dbReference type="InterPro" id="IPR043130">
    <property type="entry name" value="CDP-OH_PTrfase_TM_dom"/>
</dbReference>
<keyword evidence="1" id="KW-0812">Transmembrane</keyword>
<keyword evidence="3" id="KW-1185">Reference proteome</keyword>
<name>A0A3M7RXZ8_BRAPC</name>
<comment type="caution">
    <text evidence="2">The sequence shown here is derived from an EMBL/GenBank/DDBJ whole genome shotgun (WGS) entry which is preliminary data.</text>
</comment>
<gene>
    <name evidence="2" type="ORF">BpHYR1_034911</name>
</gene>
<dbReference type="OrthoDB" id="10253254at2759"/>
<evidence type="ECO:0000313" key="2">
    <source>
        <dbReference type="EMBL" id="RNA28309.1"/>
    </source>
</evidence>
<dbReference type="STRING" id="10195.A0A3M7RXZ8"/>
<keyword evidence="1" id="KW-1133">Transmembrane helix</keyword>
<dbReference type="EMBL" id="REGN01002408">
    <property type="protein sequence ID" value="RNA28309.1"/>
    <property type="molecule type" value="Genomic_DNA"/>
</dbReference>
<dbReference type="Proteomes" id="UP000276133">
    <property type="component" value="Unassembled WGS sequence"/>
</dbReference>
<sequence>MDIALFVNLQKWTVPINGDNRTVKETFSAFYPLSVKLIMVDHVTHYVHDILARFVEYNLHFSSLIPGVTVHQISYAGLLAALIGSRLMISDEPKHYRIGAILFELRNLADSLDGVIYRSRKRQHDIGKIVLYESDYGSYGNNVDFFCDFLGGLFFCTAILIKFLKYQPSKYPKIFLIRRPKAYILDTFHTTKTQMNSQRRSVSSFQVKLLVFFFSFRLLFTGLIWDHFVQKYHDLLMVFFNNPNVHKMQEQTFKSISMWLIMWLWRFGNPCAILEHLSITTFCGKLWDYLVFTNYIGWVYLIVLTKYFDANTLYRVV</sequence>
<accession>A0A3M7RXZ8</accession>
<dbReference type="Gene3D" id="1.20.120.1760">
    <property type="match status" value="1"/>
</dbReference>
<reference evidence="2 3" key="1">
    <citation type="journal article" date="2018" name="Sci. Rep.">
        <title>Genomic signatures of local adaptation to the degree of environmental predictability in rotifers.</title>
        <authorList>
            <person name="Franch-Gras L."/>
            <person name="Hahn C."/>
            <person name="Garcia-Roger E.M."/>
            <person name="Carmona M.J."/>
            <person name="Serra M."/>
            <person name="Gomez A."/>
        </authorList>
    </citation>
    <scope>NUCLEOTIDE SEQUENCE [LARGE SCALE GENOMIC DNA]</scope>
    <source>
        <strain evidence="2">HYR1</strain>
    </source>
</reference>
<feature type="transmembrane region" description="Helical" evidence="1">
    <location>
        <begin position="205"/>
        <end position="225"/>
    </location>
</feature>
<evidence type="ECO:0000256" key="1">
    <source>
        <dbReference type="SAM" id="Phobius"/>
    </source>
</evidence>
<feature type="transmembrane region" description="Helical" evidence="1">
    <location>
        <begin position="143"/>
        <end position="164"/>
    </location>
</feature>
<protein>
    <submittedName>
        <fullName evidence="2">Ceramide phosphoethanolamine synthase-like isoform X3</fullName>
    </submittedName>
</protein>